<keyword evidence="3" id="KW-1185">Reference proteome</keyword>
<proteinExistence type="predicted"/>
<accession>A0A812MMY1</accession>
<evidence type="ECO:0000256" key="1">
    <source>
        <dbReference type="SAM" id="Phobius"/>
    </source>
</evidence>
<comment type="caution">
    <text evidence="2">The sequence shown here is derived from an EMBL/GenBank/DDBJ whole genome shotgun (WGS) entry which is preliminary data.</text>
</comment>
<feature type="transmembrane region" description="Helical" evidence="1">
    <location>
        <begin position="49"/>
        <end position="72"/>
    </location>
</feature>
<evidence type="ECO:0000313" key="3">
    <source>
        <dbReference type="Proteomes" id="UP000649617"/>
    </source>
</evidence>
<dbReference type="AlphaFoldDB" id="A0A812MMY1"/>
<organism evidence="2 3">
    <name type="scientific">Symbiodinium pilosum</name>
    <name type="common">Dinoflagellate</name>
    <dbReference type="NCBI Taxonomy" id="2952"/>
    <lineage>
        <taxon>Eukaryota</taxon>
        <taxon>Sar</taxon>
        <taxon>Alveolata</taxon>
        <taxon>Dinophyceae</taxon>
        <taxon>Suessiales</taxon>
        <taxon>Symbiodiniaceae</taxon>
        <taxon>Symbiodinium</taxon>
    </lineage>
</organism>
<dbReference type="Proteomes" id="UP000649617">
    <property type="component" value="Unassembled WGS sequence"/>
</dbReference>
<reference evidence="2" key="1">
    <citation type="submission" date="2021-02" db="EMBL/GenBank/DDBJ databases">
        <authorList>
            <person name="Dougan E. K."/>
            <person name="Rhodes N."/>
            <person name="Thang M."/>
            <person name="Chan C."/>
        </authorList>
    </citation>
    <scope>NUCLEOTIDE SEQUENCE</scope>
</reference>
<evidence type="ECO:0000313" key="2">
    <source>
        <dbReference type="EMBL" id="CAE7261922.1"/>
    </source>
</evidence>
<keyword evidence="1" id="KW-0472">Membrane</keyword>
<keyword evidence="1" id="KW-1133">Transmembrane helix</keyword>
<name>A0A812MMY1_SYMPI</name>
<dbReference type="EMBL" id="CAJNIZ010007858">
    <property type="protein sequence ID" value="CAE7261922.1"/>
    <property type="molecule type" value="Genomic_DNA"/>
</dbReference>
<gene>
    <name evidence="2" type="ORF">SPIL2461_LOCUS5515</name>
</gene>
<keyword evidence="1" id="KW-0812">Transmembrane</keyword>
<sequence length="85" mass="9309">MVTTASFATSVLLQLSKRANDASSAMRAGRRPAASLLQAHKWKFSKTRAALLGSPLLKTLVFWVYIGVPVVLETAKHRSAKVWIT</sequence>
<protein>
    <submittedName>
        <fullName evidence="2">Uncharacterized protein</fullName>
    </submittedName>
</protein>